<dbReference type="HAMAP" id="MF_01114">
    <property type="entry name" value="RecX"/>
    <property type="match status" value="1"/>
</dbReference>
<dbReference type="PANTHER" id="PTHR33602">
    <property type="entry name" value="REGULATORY PROTEIN RECX FAMILY PROTEIN"/>
    <property type="match status" value="1"/>
</dbReference>
<dbReference type="EMBL" id="SIXI01000003">
    <property type="protein sequence ID" value="TBO31260.1"/>
    <property type="molecule type" value="Genomic_DNA"/>
</dbReference>
<feature type="domain" description="RecX first three-helical" evidence="8">
    <location>
        <begin position="9"/>
        <end position="46"/>
    </location>
</feature>
<comment type="caution">
    <text evidence="9">The sequence shown here is derived from an EMBL/GenBank/DDBJ whole genome shotgun (WGS) entry which is preliminary data.</text>
</comment>
<evidence type="ECO:0000256" key="4">
    <source>
        <dbReference type="ARBA" id="ARBA00022490"/>
    </source>
</evidence>
<dbReference type="InterPro" id="IPR053924">
    <property type="entry name" value="RecX_HTH_2nd"/>
</dbReference>
<dbReference type="GO" id="GO:0005737">
    <property type="term" value="C:cytoplasm"/>
    <property type="evidence" value="ECO:0007669"/>
    <property type="project" value="UniProtKB-SubCell"/>
</dbReference>
<feature type="domain" description="RecX second three-helical" evidence="6">
    <location>
        <begin position="53"/>
        <end position="87"/>
    </location>
</feature>
<dbReference type="InterPro" id="IPR053926">
    <property type="entry name" value="RecX_HTH_1st"/>
</dbReference>
<accession>A0A4Q9GZ41</accession>
<evidence type="ECO:0000259" key="8">
    <source>
        <dbReference type="Pfam" id="PF21982"/>
    </source>
</evidence>
<dbReference type="Proteomes" id="UP000292120">
    <property type="component" value="Unassembled WGS sequence"/>
</dbReference>
<dbReference type="Pfam" id="PF02631">
    <property type="entry name" value="RecX_HTH2"/>
    <property type="match status" value="1"/>
</dbReference>
<dbReference type="Gene3D" id="1.10.10.10">
    <property type="entry name" value="Winged helix-like DNA-binding domain superfamily/Winged helix DNA-binding domain"/>
    <property type="match status" value="3"/>
</dbReference>
<feature type="domain" description="RecX third three-helical" evidence="7">
    <location>
        <begin position="99"/>
        <end position="141"/>
    </location>
</feature>
<dbReference type="GO" id="GO:0006282">
    <property type="term" value="P:regulation of DNA repair"/>
    <property type="evidence" value="ECO:0007669"/>
    <property type="project" value="UniProtKB-UniRule"/>
</dbReference>
<evidence type="ECO:0000256" key="1">
    <source>
        <dbReference type="ARBA" id="ARBA00004496"/>
    </source>
</evidence>
<proteinExistence type="inferred from homology"/>
<comment type="function">
    <text evidence="5">Modulates RecA activity.</text>
</comment>
<evidence type="ECO:0000259" key="7">
    <source>
        <dbReference type="Pfam" id="PF21981"/>
    </source>
</evidence>
<evidence type="ECO:0000259" key="6">
    <source>
        <dbReference type="Pfam" id="PF02631"/>
    </source>
</evidence>
<dbReference type="RefSeq" id="WP_130967715.1">
    <property type="nucleotide sequence ID" value="NZ_SIXI01000003.1"/>
</dbReference>
<protein>
    <recommendedName>
        <fullName evidence="3 5">Regulatory protein RecX</fullName>
    </recommendedName>
</protein>
<name>A0A4Q9GZ41_9BURK</name>
<reference evidence="9 10" key="1">
    <citation type="submission" date="2019-02" db="EMBL/GenBank/DDBJ databases">
        <title>Aquabacterium sp. strain KMB7.</title>
        <authorList>
            <person name="Chen W.-M."/>
        </authorList>
    </citation>
    <scope>NUCLEOTIDE SEQUENCE [LARGE SCALE GENOMIC DNA]</scope>
    <source>
        <strain evidence="9 10">KMB7</strain>
    </source>
</reference>
<dbReference type="OrthoDB" id="5295441at2"/>
<evidence type="ECO:0000256" key="3">
    <source>
        <dbReference type="ARBA" id="ARBA00018111"/>
    </source>
</evidence>
<dbReference type="AlphaFoldDB" id="A0A4Q9GZ41"/>
<gene>
    <name evidence="5 9" type="primary">recX</name>
    <name evidence="9" type="ORF">EYS42_08415</name>
</gene>
<evidence type="ECO:0000256" key="2">
    <source>
        <dbReference type="ARBA" id="ARBA00009695"/>
    </source>
</evidence>
<evidence type="ECO:0000313" key="9">
    <source>
        <dbReference type="EMBL" id="TBO31260.1"/>
    </source>
</evidence>
<dbReference type="InterPro" id="IPR036388">
    <property type="entry name" value="WH-like_DNA-bd_sf"/>
</dbReference>
<dbReference type="NCBIfam" id="NF001055">
    <property type="entry name" value="PRK00117.2-5"/>
    <property type="match status" value="1"/>
</dbReference>
<dbReference type="PANTHER" id="PTHR33602:SF1">
    <property type="entry name" value="REGULATORY PROTEIN RECX FAMILY PROTEIN"/>
    <property type="match status" value="1"/>
</dbReference>
<keyword evidence="10" id="KW-1185">Reference proteome</keyword>
<dbReference type="InterPro" id="IPR053925">
    <property type="entry name" value="RecX_HTH_3rd"/>
</dbReference>
<evidence type="ECO:0000313" key="10">
    <source>
        <dbReference type="Proteomes" id="UP000292120"/>
    </source>
</evidence>
<keyword evidence="4 5" id="KW-0963">Cytoplasm</keyword>
<organism evidence="9 10">
    <name type="scientific">Aquabacterium lacunae</name>
    <dbReference type="NCBI Taxonomy" id="2528630"/>
    <lineage>
        <taxon>Bacteria</taxon>
        <taxon>Pseudomonadati</taxon>
        <taxon>Pseudomonadota</taxon>
        <taxon>Betaproteobacteria</taxon>
        <taxon>Burkholderiales</taxon>
        <taxon>Aquabacterium</taxon>
    </lineage>
</organism>
<evidence type="ECO:0000256" key="5">
    <source>
        <dbReference type="HAMAP-Rule" id="MF_01114"/>
    </source>
</evidence>
<sequence>MRPGLSLKGRALKYLSMREHSRIELTRKLAPHAESPEQVAQVLDELEQRGFLSEQRFAESVVHRKASRYGLARVKVELAQHRLPEQLTRDLTAQLQATEVDRALALWQRRYGQLPDTPEEKARQIRHLAGRGFSGDTIRQVFRRAQELADDEASGA</sequence>
<dbReference type="Pfam" id="PF21981">
    <property type="entry name" value="RecX_HTH3"/>
    <property type="match status" value="1"/>
</dbReference>
<comment type="subcellular location">
    <subcellularLocation>
        <location evidence="1 5">Cytoplasm</location>
    </subcellularLocation>
</comment>
<dbReference type="Pfam" id="PF21982">
    <property type="entry name" value="RecX_HTH1"/>
    <property type="match status" value="1"/>
</dbReference>
<comment type="similarity">
    <text evidence="2 5">Belongs to the RecX family.</text>
</comment>
<dbReference type="InterPro" id="IPR003783">
    <property type="entry name" value="Regulatory_RecX"/>
</dbReference>